<dbReference type="Proteomes" id="UP001152747">
    <property type="component" value="Unassembled WGS sequence"/>
</dbReference>
<dbReference type="AlphaFoldDB" id="A0A9P1J3G2"/>
<evidence type="ECO:0000313" key="1">
    <source>
        <dbReference type="EMBL" id="CAI5455930.1"/>
    </source>
</evidence>
<sequence length="114" mass="13513">MNGFDILQLFNFKQSSLKDLENLIGQTEQMFVVSSKLTGEKLKGLRAHPMNAQNALIFHKRQIHEFHTFYRNEYKVDIDESEPLVYEVTNPKIWIPFSQLHFEKINKEEANEEE</sequence>
<organism evidence="1 2">
    <name type="scientific">Caenorhabditis angaria</name>
    <dbReference type="NCBI Taxonomy" id="860376"/>
    <lineage>
        <taxon>Eukaryota</taxon>
        <taxon>Metazoa</taxon>
        <taxon>Ecdysozoa</taxon>
        <taxon>Nematoda</taxon>
        <taxon>Chromadorea</taxon>
        <taxon>Rhabditida</taxon>
        <taxon>Rhabditina</taxon>
        <taxon>Rhabditomorpha</taxon>
        <taxon>Rhabditoidea</taxon>
        <taxon>Rhabditidae</taxon>
        <taxon>Peloderinae</taxon>
        <taxon>Caenorhabditis</taxon>
    </lineage>
</organism>
<gene>
    <name evidence="1" type="ORF">CAMP_LOCUS18567</name>
</gene>
<protein>
    <submittedName>
        <fullName evidence="1">Uncharacterized protein</fullName>
    </submittedName>
</protein>
<keyword evidence="2" id="KW-1185">Reference proteome</keyword>
<reference evidence="1" key="1">
    <citation type="submission" date="2022-11" db="EMBL/GenBank/DDBJ databases">
        <authorList>
            <person name="Kikuchi T."/>
        </authorList>
    </citation>
    <scope>NUCLEOTIDE SEQUENCE</scope>
    <source>
        <strain evidence="1">PS1010</strain>
    </source>
</reference>
<comment type="caution">
    <text evidence="1">The sequence shown here is derived from an EMBL/GenBank/DDBJ whole genome shotgun (WGS) entry which is preliminary data.</text>
</comment>
<proteinExistence type="predicted"/>
<dbReference type="EMBL" id="CANHGI010000006">
    <property type="protein sequence ID" value="CAI5455930.1"/>
    <property type="molecule type" value="Genomic_DNA"/>
</dbReference>
<accession>A0A9P1J3G2</accession>
<name>A0A9P1J3G2_9PELO</name>
<evidence type="ECO:0000313" key="2">
    <source>
        <dbReference type="Proteomes" id="UP001152747"/>
    </source>
</evidence>